<sequence>MDDQAARISPLRYGAPSVLQDVSAVMRWRRTFPGVEVQARCARDFAKVLLDGRPVLGDVLVVVTELVANAIRHTASGGPGGAVGVELRCCRRGVAVAVTDQGGPGEPVARTVGETLDALAEGGRGLLTVAAYATWWRWCGGVSGRTVTAFFAE</sequence>
<protein>
    <submittedName>
        <fullName evidence="3">ATP-binding protein</fullName>
    </submittedName>
</protein>
<dbReference type="AlphaFoldDB" id="A0A365H0E4"/>
<keyword evidence="4" id="KW-1185">Reference proteome</keyword>
<keyword evidence="3" id="KW-0547">Nucleotide-binding</keyword>
<keyword evidence="1" id="KW-0723">Serine/threonine-protein kinase</keyword>
<dbReference type="EMBL" id="QLYX01000013">
    <property type="protein sequence ID" value="RAY12537.1"/>
    <property type="molecule type" value="Genomic_DNA"/>
</dbReference>
<dbReference type="GO" id="GO:0004674">
    <property type="term" value="F:protein serine/threonine kinase activity"/>
    <property type="evidence" value="ECO:0007669"/>
    <property type="project" value="UniProtKB-KW"/>
</dbReference>
<feature type="domain" description="Histidine kinase/HSP90-like ATPase" evidence="2">
    <location>
        <begin position="55"/>
        <end position="133"/>
    </location>
</feature>
<evidence type="ECO:0000259" key="2">
    <source>
        <dbReference type="Pfam" id="PF13581"/>
    </source>
</evidence>
<evidence type="ECO:0000313" key="3">
    <source>
        <dbReference type="EMBL" id="RAY12537.1"/>
    </source>
</evidence>
<reference evidence="3 4" key="1">
    <citation type="submission" date="2018-06" db="EMBL/GenBank/DDBJ databases">
        <title>Actinomadura craniellae sp. nov. isolated from marine sponge Craniella sp.</title>
        <authorList>
            <person name="Li L."/>
            <person name="Xu Q.H."/>
            <person name="Lin H.W."/>
            <person name="Lu Y.H."/>
        </authorList>
    </citation>
    <scope>NUCLEOTIDE SEQUENCE [LARGE SCALE GENOMIC DNA]</scope>
    <source>
        <strain evidence="3 4">LHW63021</strain>
    </source>
</reference>
<dbReference type="CDD" id="cd16936">
    <property type="entry name" value="HATPase_RsbW-like"/>
    <property type="match status" value="1"/>
</dbReference>
<accession>A0A365H0E4</accession>
<dbReference type="PANTHER" id="PTHR35526">
    <property type="entry name" value="ANTI-SIGMA-F FACTOR RSBW-RELATED"/>
    <property type="match status" value="1"/>
</dbReference>
<comment type="caution">
    <text evidence="3">The sequence shown here is derived from an EMBL/GenBank/DDBJ whole genome shotgun (WGS) entry which is preliminary data.</text>
</comment>
<dbReference type="PANTHER" id="PTHR35526:SF3">
    <property type="entry name" value="ANTI-SIGMA-F FACTOR RSBW"/>
    <property type="match status" value="1"/>
</dbReference>
<dbReference type="InterPro" id="IPR003594">
    <property type="entry name" value="HATPase_dom"/>
</dbReference>
<evidence type="ECO:0000256" key="1">
    <source>
        <dbReference type="ARBA" id="ARBA00022527"/>
    </source>
</evidence>
<keyword evidence="1" id="KW-0418">Kinase</keyword>
<dbReference type="SUPFAM" id="SSF55874">
    <property type="entry name" value="ATPase domain of HSP90 chaperone/DNA topoisomerase II/histidine kinase"/>
    <property type="match status" value="1"/>
</dbReference>
<gene>
    <name evidence="3" type="ORF">DPM19_24540</name>
</gene>
<dbReference type="GO" id="GO:0005524">
    <property type="term" value="F:ATP binding"/>
    <property type="evidence" value="ECO:0007669"/>
    <property type="project" value="UniProtKB-KW"/>
</dbReference>
<keyword evidence="1" id="KW-0808">Transferase</keyword>
<dbReference type="InterPro" id="IPR050267">
    <property type="entry name" value="Anti-sigma-factor_SerPK"/>
</dbReference>
<dbReference type="Pfam" id="PF13581">
    <property type="entry name" value="HATPase_c_2"/>
    <property type="match status" value="1"/>
</dbReference>
<dbReference type="OrthoDB" id="3478281at2"/>
<keyword evidence="3" id="KW-0067">ATP-binding</keyword>
<proteinExistence type="predicted"/>
<evidence type="ECO:0000313" key="4">
    <source>
        <dbReference type="Proteomes" id="UP000251891"/>
    </source>
</evidence>
<organism evidence="3 4">
    <name type="scientific">Actinomadura craniellae</name>
    <dbReference type="NCBI Taxonomy" id="2231787"/>
    <lineage>
        <taxon>Bacteria</taxon>
        <taxon>Bacillati</taxon>
        <taxon>Actinomycetota</taxon>
        <taxon>Actinomycetes</taxon>
        <taxon>Streptosporangiales</taxon>
        <taxon>Thermomonosporaceae</taxon>
        <taxon>Actinomadura</taxon>
    </lineage>
</organism>
<dbReference type="Proteomes" id="UP000251891">
    <property type="component" value="Unassembled WGS sequence"/>
</dbReference>
<dbReference type="Gene3D" id="3.30.565.10">
    <property type="entry name" value="Histidine kinase-like ATPase, C-terminal domain"/>
    <property type="match status" value="1"/>
</dbReference>
<dbReference type="InterPro" id="IPR036890">
    <property type="entry name" value="HATPase_C_sf"/>
</dbReference>
<name>A0A365H0E4_9ACTN</name>